<accession>A0AAN9T777</accession>
<dbReference type="Pfam" id="PF00194">
    <property type="entry name" value="Carb_anhydrase"/>
    <property type="match status" value="1"/>
</dbReference>
<keyword evidence="8" id="KW-1185">Reference proteome</keyword>
<dbReference type="SUPFAM" id="SSF51069">
    <property type="entry name" value="Carbonic anhydrase"/>
    <property type="match status" value="1"/>
</dbReference>
<dbReference type="GO" id="GO:0008270">
    <property type="term" value="F:zinc ion binding"/>
    <property type="evidence" value="ECO:0007669"/>
    <property type="project" value="InterPro"/>
</dbReference>
<reference evidence="7 8" key="1">
    <citation type="submission" date="2024-03" db="EMBL/GenBank/DDBJ databases">
        <title>Adaptation during the transition from Ophiocordyceps entomopathogen to insect associate is accompanied by gene loss and intensified selection.</title>
        <authorList>
            <person name="Ward C.M."/>
            <person name="Onetto C.A."/>
            <person name="Borneman A.R."/>
        </authorList>
    </citation>
    <scope>NUCLEOTIDE SEQUENCE [LARGE SCALE GENOMIC DNA]</scope>
    <source>
        <strain evidence="7">AWRI1</strain>
        <tissue evidence="7">Single Adult Female</tissue>
    </source>
</reference>
<dbReference type="SMART" id="SM01057">
    <property type="entry name" value="Carb_anhydrase"/>
    <property type="match status" value="1"/>
</dbReference>
<gene>
    <name evidence="7" type="ORF">V9T40_012389</name>
</gene>
<dbReference type="InterPro" id="IPR036398">
    <property type="entry name" value="CA_dom_sf"/>
</dbReference>
<dbReference type="PROSITE" id="PS51144">
    <property type="entry name" value="ALPHA_CA_2"/>
    <property type="match status" value="1"/>
</dbReference>
<protein>
    <recommendedName>
        <fullName evidence="2">carbonic anhydrase</fullName>
        <ecNumber evidence="2">4.2.1.1</ecNumber>
    </recommendedName>
</protein>
<dbReference type="PANTHER" id="PTHR18952:SF124">
    <property type="entry name" value="CARBONIC ANHYDRASE 7"/>
    <property type="match status" value="1"/>
</dbReference>
<dbReference type="FunFam" id="3.10.200.10:FF:000003">
    <property type="entry name" value="Carbonic anhydrase 12"/>
    <property type="match status" value="1"/>
</dbReference>
<dbReference type="Proteomes" id="UP001367676">
    <property type="component" value="Unassembled WGS sequence"/>
</dbReference>
<keyword evidence="4" id="KW-0862">Zinc</keyword>
<dbReference type="EMBL" id="JBBCAQ010000036">
    <property type="protein sequence ID" value="KAK7576103.1"/>
    <property type="molecule type" value="Genomic_DNA"/>
</dbReference>
<evidence type="ECO:0000256" key="2">
    <source>
        <dbReference type="ARBA" id="ARBA00012925"/>
    </source>
</evidence>
<dbReference type="GO" id="GO:0005737">
    <property type="term" value="C:cytoplasm"/>
    <property type="evidence" value="ECO:0007669"/>
    <property type="project" value="TreeGrafter"/>
</dbReference>
<dbReference type="InterPro" id="IPR001148">
    <property type="entry name" value="CA_dom"/>
</dbReference>
<evidence type="ECO:0000259" key="6">
    <source>
        <dbReference type="PROSITE" id="PS51144"/>
    </source>
</evidence>
<dbReference type="InterPro" id="IPR023561">
    <property type="entry name" value="Carbonic_anhydrase_a-class"/>
</dbReference>
<evidence type="ECO:0000256" key="3">
    <source>
        <dbReference type="ARBA" id="ARBA00022723"/>
    </source>
</evidence>
<dbReference type="EC" id="4.2.1.1" evidence="2"/>
<evidence type="ECO:0000256" key="4">
    <source>
        <dbReference type="ARBA" id="ARBA00022833"/>
    </source>
</evidence>
<proteinExistence type="inferred from homology"/>
<dbReference type="Gene3D" id="3.10.200.10">
    <property type="entry name" value="Alpha carbonic anhydrase"/>
    <property type="match status" value="1"/>
</dbReference>
<dbReference type="CDD" id="cd00326">
    <property type="entry name" value="alpha_CA"/>
    <property type="match status" value="1"/>
</dbReference>
<comment type="similarity">
    <text evidence="1">Belongs to the alpha-carbonic anhydrase family.</text>
</comment>
<dbReference type="PANTHER" id="PTHR18952">
    <property type="entry name" value="CARBONIC ANHYDRASE"/>
    <property type="match status" value="1"/>
</dbReference>
<organism evidence="7 8">
    <name type="scientific">Parthenolecanium corni</name>
    <dbReference type="NCBI Taxonomy" id="536013"/>
    <lineage>
        <taxon>Eukaryota</taxon>
        <taxon>Metazoa</taxon>
        <taxon>Ecdysozoa</taxon>
        <taxon>Arthropoda</taxon>
        <taxon>Hexapoda</taxon>
        <taxon>Insecta</taxon>
        <taxon>Pterygota</taxon>
        <taxon>Neoptera</taxon>
        <taxon>Paraneoptera</taxon>
        <taxon>Hemiptera</taxon>
        <taxon>Sternorrhyncha</taxon>
        <taxon>Coccoidea</taxon>
        <taxon>Coccidae</taxon>
        <taxon>Parthenolecanium</taxon>
    </lineage>
</organism>
<evidence type="ECO:0000313" key="7">
    <source>
        <dbReference type="EMBL" id="KAK7576103.1"/>
    </source>
</evidence>
<evidence type="ECO:0000256" key="1">
    <source>
        <dbReference type="ARBA" id="ARBA00010718"/>
    </source>
</evidence>
<keyword evidence="5" id="KW-0325">Glycoprotein</keyword>
<comment type="caution">
    <text evidence="7">The sequence shown here is derived from an EMBL/GenBank/DDBJ whole genome shotgun (WGS) entry which is preliminary data.</text>
</comment>
<evidence type="ECO:0000313" key="8">
    <source>
        <dbReference type="Proteomes" id="UP001367676"/>
    </source>
</evidence>
<feature type="domain" description="Alpha-carbonic anhydrase" evidence="6">
    <location>
        <begin position="24"/>
        <end position="281"/>
    </location>
</feature>
<evidence type="ECO:0000256" key="5">
    <source>
        <dbReference type="ARBA" id="ARBA00023180"/>
    </source>
</evidence>
<dbReference type="GO" id="GO:0004089">
    <property type="term" value="F:carbonate dehydratase activity"/>
    <property type="evidence" value="ECO:0007669"/>
    <property type="project" value="UniProtKB-EC"/>
</dbReference>
<sequence length="318" mass="35716">MFTSSYLFVGLIQVIGSPDAEQDPGFGYEEGDALSPQHWPEKYKSCAGKYQSPIDIEESFVTRVSLAGLKTTGFNTAPKTFNITNNGHTVMITFEAQKNITLSGGPLQSPEYKFEQFHFHWGPNDHTGSEDLINNHSYPMELHMVFYNSDFPSIKDAQGQPDGLVVLAYFFEISQKDNPAYAPIVKSLPNIRTVKSTHSSNYTFTLASLLPANHDNYFSYVGSLTTPPCTEGVRWIDFKHPIQLSHTQLEEFRSIRSSAGFLTHNFRPVQPLSNRPVWYNIGPAFSMESEQDKGSSNRNQISLVLLACSILMVPIIRF</sequence>
<name>A0AAN9T777_9HEMI</name>
<dbReference type="AlphaFoldDB" id="A0AAN9T777"/>
<keyword evidence="3" id="KW-0479">Metal-binding</keyword>